<feature type="transmembrane region" description="Helical" evidence="10">
    <location>
        <begin position="69"/>
        <end position="92"/>
    </location>
</feature>
<dbReference type="AlphaFoldDB" id="A0AAN8I791"/>
<proteinExistence type="inferred from homology"/>
<evidence type="ECO:0000256" key="9">
    <source>
        <dbReference type="SAM" id="MobiDB-lite"/>
    </source>
</evidence>
<comment type="similarity">
    <text evidence="2">Belongs to the SYS1 family.</text>
</comment>
<keyword evidence="7" id="KW-0333">Golgi apparatus</keyword>
<sequence>MPPRRRRPPRAGALSELPPLKILRSILLLQISYYAVAFILLIFTVLVFGQNFSVGLVFDWNNIKRDNTLGWLIAIVWLLVAFFTVIPLLLLVSRSKLVPDFALTIHFLHLLITSVYTRAIPTNLLWWGLQIASAALLVSLGVWACRYREMQPISFPSMPTPGKNNKKKTQVNGSAAGPSYEMVGQRDEESQT</sequence>
<gene>
    <name evidence="11" type="primary">SYS1</name>
    <name evidence="11" type="ORF">OHC33_001076</name>
</gene>
<evidence type="ECO:0000313" key="11">
    <source>
        <dbReference type="EMBL" id="KAK5957887.1"/>
    </source>
</evidence>
<dbReference type="InterPro" id="IPR019185">
    <property type="entry name" value="Integral_membrane_SYS1-rel"/>
</dbReference>
<keyword evidence="4 10" id="KW-0812">Transmembrane</keyword>
<comment type="subcellular location">
    <subcellularLocation>
        <location evidence="1">Golgi apparatus membrane</location>
        <topology evidence="1">Multi-pass membrane protein</topology>
    </subcellularLocation>
</comment>
<dbReference type="GO" id="GO:0034067">
    <property type="term" value="P:protein localization to Golgi apparatus"/>
    <property type="evidence" value="ECO:0007669"/>
    <property type="project" value="TreeGrafter"/>
</dbReference>
<evidence type="ECO:0000256" key="2">
    <source>
        <dbReference type="ARBA" id="ARBA00008160"/>
    </source>
</evidence>
<keyword evidence="6 10" id="KW-1133">Transmembrane helix</keyword>
<feature type="transmembrane region" description="Helical" evidence="10">
    <location>
        <begin position="125"/>
        <end position="145"/>
    </location>
</feature>
<reference evidence="11 12" key="1">
    <citation type="submission" date="2022-12" db="EMBL/GenBank/DDBJ databases">
        <title>Genomic features and morphological characterization of a novel Knufia sp. strain isolated from spacecraft assembly facility.</title>
        <authorList>
            <person name="Teixeira M."/>
            <person name="Chander A.M."/>
            <person name="Stajich J.E."/>
            <person name="Venkateswaran K."/>
        </authorList>
    </citation>
    <scope>NUCLEOTIDE SEQUENCE [LARGE SCALE GENOMIC DNA]</scope>
    <source>
        <strain evidence="11 12">FJI-L2-BK-P2</strain>
    </source>
</reference>
<organism evidence="11 12">
    <name type="scientific">Knufia fluminis</name>
    <dbReference type="NCBI Taxonomy" id="191047"/>
    <lineage>
        <taxon>Eukaryota</taxon>
        <taxon>Fungi</taxon>
        <taxon>Dikarya</taxon>
        <taxon>Ascomycota</taxon>
        <taxon>Pezizomycotina</taxon>
        <taxon>Eurotiomycetes</taxon>
        <taxon>Chaetothyriomycetidae</taxon>
        <taxon>Chaetothyriales</taxon>
        <taxon>Trichomeriaceae</taxon>
        <taxon>Knufia</taxon>
    </lineage>
</organism>
<dbReference type="GO" id="GO:0043001">
    <property type="term" value="P:Golgi to plasma membrane protein transport"/>
    <property type="evidence" value="ECO:0007669"/>
    <property type="project" value="TreeGrafter"/>
</dbReference>
<dbReference type="GO" id="GO:0006895">
    <property type="term" value="P:Golgi to endosome transport"/>
    <property type="evidence" value="ECO:0007669"/>
    <property type="project" value="TreeGrafter"/>
</dbReference>
<evidence type="ECO:0000256" key="6">
    <source>
        <dbReference type="ARBA" id="ARBA00022989"/>
    </source>
</evidence>
<evidence type="ECO:0000256" key="10">
    <source>
        <dbReference type="SAM" id="Phobius"/>
    </source>
</evidence>
<keyword evidence="12" id="KW-1185">Reference proteome</keyword>
<dbReference type="GO" id="GO:0005802">
    <property type="term" value="C:trans-Golgi network"/>
    <property type="evidence" value="ECO:0007669"/>
    <property type="project" value="TreeGrafter"/>
</dbReference>
<feature type="transmembrane region" description="Helical" evidence="10">
    <location>
        <begin position="101"/>
        <end position="119"/>
    </location>
</feature>
<dbReference type="GO" id="GO:0000139">
    <property type="term" value="C:Golgi membrane"/>
    <property type="evidence" value="ECO:0007669"/>
    <property type="project" value="UniProtKB-SubCell"/>
</dbReference>
<dbReference type="Proteomes" id="UP001316803">
    <property type="component" value="Unassembled WGS sequence"/>
</dbReference>
<evidence type="ECO:0000256" key="5">
    <source>
        <dbReference type="ARBA" id="ARBA00022927"/>
    </source>
</evidence>
<evidence type="ECO:0000256" key="1">
    <source>
        <dbReference type="ARBA" id="ARBA00004653"/>
    </source>
</evidence>
<accession>A0AAN8I791</accession>
<keyword evidence="5" id="KW-0653">Protein transport</keyword>
<evidence type="ECO:0000256" key="8">
    <source>
        <dbReference type="ARBA" id="ARBA00023136"/>
    </source>
</evidence>
<evidence type="ECO:0000256" key="4">
    <source>
        <dbReference type="ARBA" id="ARBA00022692"/>
    </source>
</evidence>
<protein>
    <submittedName>
        <fullName evidence="11">Integral membrane protein of the Golgi</fullName>
    </submittedName>
</protein>
<comment type="caution">
    <text evidence="11">The sequence shown here is derived from an EMBL/GenBank/DDBJ whole genome shotgun (WGS) entry which is preliminary data.</text>
</comment>
<dbReference type="Pfam" id="PF09801">
    <property type="entry name" value="SYS1"/>
    <property type="match status" value="1"/>
</dbReference>
<dbReference type="EMBL" id="JAKLMC020000002">
    <property type="protein sequence ID" value="KAK5957887.1"/>
    <property type="molecule type" value="Genomic_DNA"/>
</dbReference>
<dbReference type="PANTHER" id="PTHR12952:SF0">
    <property type="entry name" value="PROTEIN SYS1 HOMOLOG"/>
    <property type="match status" value="1"/>
</dbReference>
<name>A0AAN8I791_9EURO</name>
<dbReference type="PANTHER" id="PTHR12952">
    <property type="entry name" value="SYS1"/>
    <property type="match status" value="1"/>
</dbReference>
<evidence type="ECO:0000313" key="12">
    <source>
        <dbReference type="Proteomes" id="UP001316803"/>
    </source>
</evidence>
<dbReference type="GO" id="GO:0005829">
    <property type="term" value="C:cytosol"/>
    <property type="evidence" value="ECO:0007669"/>
    <property type="project" value="GOC"/>
</dbReference>
<evidence type="ECO:0000256" key="3">
    <source>
        <dbReference type="ARBA" id="ARBA00022448"/>
    </source>
</evidence>
<keyword evidence="3" id="KW-0813">Transport</keyword>
<evidence type="ECO:0000256" key="7">
    <source>
        <dbReference type="ARBA" id="ARBA00023034"/>
    </source>
</evidence>
<feature type="region of interest" description="Disordered" evidence="9">
    <location>
        <begin position="156"/>
        <end position="192"/>
    </location>
</feature>
<keyword evidence="8 10" id="KW-0472">Membrane</keyword>
<feature type="transmembrane region" description="Helical" evidence="10">
    <location>
        <begin position="31"/>
        <end position="49"/>
    </location>
</feature>